<keyword evidence="3" id="KW-1185">Reference proteome</keyword>
<organism evidence="2 3">
    <name type="scientific">Gemmata obscuriglobus</name>
    <dbReference type="NCBI Taxonomy" id="114"/>
    <lineage>
        <taxon>Bacteria</taxon>
        <taxon>Pseudomonadati</taxon>
        <taxon>Planctomycetota</taxon>
        <taxon>Planctomycetia</taxon>
        <taxon>Gemmatales</taxon>
        <taxon>Gemmataceae</taxon>
        <taxon>Gemmata</taxon>
    </lineage>
</organism>
<proteinExistence type="predicted"/>
<accession>A0A2Z3HEL9</accession>
<dbReference type="OrthoDB" id="68427at2"/>
<sequence>MVRGARNHVGGLTVSKAWVHAQSSAKRWGGKPEDYIDIHERMDSTKSAHAEVTHRCVFHSAFGIYIIEEIFGRFVTNSDGREVFVRDIAEQHVLEDLGFIPSLSDWLKEMPAQPWMAGQRKLPVKIVD</sequence>
<gene>
    <name evidence="2" type="ORF">C1280_33265</name>
</gene>
<dbReference type="Pfam" id="PF21866">
    <property type="entry name" value="DUF6915"/>
    <property type="match status" value="1"/>
</dbReference>
<reference evidence="2 3" key="1">
    <citation type="submission" date="2018-01" db="EMBL/GenBank/DDBJ databases">
        <title>G. obscuriglobus.</title>
        <authorList>
            <person name="Franke J."/>
            <person name="Blomberg W."/>
            <person name="Selmecki A."/>
        </authorList>
    </citation>
    <scope>NUCLEOTIDE SEQUENCE [LARGE SCALE GENOMIC DNA]</scope>
    <source>
        <strain evidence="2 3">DSM 5831</strain>
    </source>
</reference>
<dbReference type="Proteomes" id="UP000245802">
    <property type="component" value="Chromosome"/>
</dbReference>
<dbReference type="AlphaFoldDB" id="A0A2Z3HEL9"/>
<name>A0A2Z3HEL9_9BACT</name>
<feature type="domain" description="DUF6915" evidence="1">
    <location>
        <begin position="16"/>
        <end position="116"/>
    </location>
</feature>
<dbReference type="InterPro" id="IPR054061">
    <property type="entry name" value="DUF6915"/>
</dbReference>
<dbReference type="EMBL" id="CP025958">
    <property type="protein sequence ID" value="AWM41395.1"/>
    <property type="molecule type" value="Genomic_DNA"/>
</dbReference>
<evidence type="ECO:0000259" key="1">
    <source>
        <dbReference type="Pfam" id="PF21866"/>
    </source>
</evidence>
<protein>
    <recommendedName>
        <fullName evidence="1">DUF6915 domain-containing protein</fullName>
    </recommendedName>
</protein>
<evidence type="ECO:0000313" key="2">
    <source>
        <dbReference type="EMBL" id="AWM41395.1"/>
    </source>
</evidence>
<dbReference type="KEGG" id="gog:C1280_33265"/>
<evidence type="ECO:0000313" key="3">
    <source>
        <dbReference type="Proteomes" id="UP000245802"/>
    </source>
</evidence>